<accession>A0A8B2P347</accession>
<organism evidence="6 7">
    <name type="scientific">Acuticoccus sediminis</name>
    <dbReference type="NCBI Taxonomy" id="2184697"/>
    <lineage>
        <taxon>Bacteria</taxon>
        <taxon>Pseudomonadati</taxon>
        <taxon>Pseudomonadota</taxon>
        <taxon>Alphaproteobacteria</taxon>
        <taxon>Hyphomicrobiales</taxon>
        <taxon>Amorphaceae</taxon>
        <taxon>Acuticoccus</taxon>
    </lineage>
</organism>
<dbReference type="Pfam" id="PF00376">
    <property type="entry name" value="MerR"/>
    <property type="match status" value="1"/>
</dbReference>
<keyword evidence="3" id="KW-0238">DNA-binding</keyword>
<dbReference type="InterPro" id="IPR009061">
    <property type="entry name" value="DNA-bd_dom_put_sf"/>
</dbReference>
<dbReference type="GO" id="GO:0003677">
    <property type="term" value="F:DNA binding"/>
    <property type="evidence" value="ECO:0007669"/>
    <property type="project" value="UniProtKB-KW"/>
</dbReference>
<dbReference type="GO" id="GO:0003700">
    <property type="term" value="F:DNA-binding transcription factor activity"/>
    <property type="evidence" value="ECO:0007669"/>
    <property type="project" value="InterPro"/>
</dbReference>
<dbReference type="InterPro" id="IPR015358">
    <property type="entry name" value="Tscrpt_reg_MerR_DNA-bd"/>
</dbReference>
<dbReference type="Proteomes" id="UP000249590">
    <property type="component" value="Unassembled WGS sequence"/>
</dbReference>
<gene>
    <name evidence="6" type="ORF">DLJ53_08025</name>
</gene>
<evidence type="ECO:0000256" key="1">
    <source>
        <dbReference type="ARBA" id="ARBA00022491"/>
    </source>
</evidence>
<dbReference type="PRINTS" id="PR00040">
    <property type="entry name" value="HTHMERR"/>
</dbReference>
<keyword evidence="2" id="KW-0805">Transcription regulation</keyword>
<dbReference type="PANTHER" id="PTHR30204:SF69">
    <property type="entry name" value="MERR-FAMILY TRANSCRIPTIONAL REGULATOR"/>
    <property type="match status" value="1"/>
</dbReference>
<feature type="domain" description="HTH merR-type" evidence="5">
    <location>
        <begin position="1"/>
        <end position="70"/>
    </location>
</feature>
<keyword evidence="7" id="KW-1185">Reference proteome</keyword>
<dbReference type="InterPro" id="IPR000551">
    <property type="entry name" value="MerR-type_HTH_dom"/>
</dbReference>
<dbReference type="PROSITE" id="PS00552">
    <property type="entry name" value="HTH_MERR_1"/>
    <property type="match status" value="1"/>
</dbReference>
<evidence type="ECO:0000313" key="6">
    <source>
        <dbReference type="EMBL" id="RAI04576.1"/>
    </source>
</evidence>
<evidence type="ECO:0000256" key="2">
    <source>
        <dbReference type="ARBA" id="ARBA00023015"/>
    </source>
</evidence>
<dbReference type="Pfam" id="PF09278">
    <property type="entry name" value="MerR-DNA-bind"/>
    <property type="match status" value="1"/>
</dbReference>
<dbReference type="AlphaFoldDB" id="A0A8B2P347"/>
<keyword evidence="1" id="KW-0678">Repressor</keyword>
<reference evidence="6 7" key="1">
    <citation type="submission" date="2018-05" db="EMBL/GenBank/DDBJ databases">
        <title>Acuticoccus sediminis sp. nov., isolated from deep-sea sediment of Indian Ocean.</title>
        <authorList>
            <person name="Liu X."/>
            <person name="Lai Q."/>
            <person name="Du Y."/>
            <person name="Sun F."/>
            <person name="Zhang X."/>
            <person name="Wang S."/>
            <person name="Shao Z."/>
        </authorList>
    </citation>
    <scope>NUCLEOTIDE SEQUENCE [LARGE SCALE GENOMIC DNA]</scope>
    <source>
        <strain evidence="6 7">PTG4-2</strain>
    </source>
</reference>
<evidence type="ECO:0000256" key="4">
    <source>
        <dbReference type="ARBA" id="ARBA00023163"/>
    </source>
</evidence>
<dbReference type="RefSeq" id="WP_111344205.1">
    <property type="nucleotide sequence ID" value="NZ_JAIWKD010000001.1"/>
</dbReference>
<dbReference type="InterPro" id="IPR047057">
    <property type="entry name" value="MerR_fam"/>
</dbReference>
<evidence type="ECO:0000259" key="5">
    <source>
        <dbReference type="PROSITE" id="PS50937"/>
    </source>
</evidence>
<dbReference type="Gene3D" id="1.10.1660.10">
    <property type="match status" value="1"/>
</dbReference>
<dbReference type="SMART" id="SM00422">
    <property type="entry name" value="HTH_MERR"/>
    <property type="match status" value="1"/>
</dbReference>
<evidence type="ECO:0000256" key="3">
    <source>
        <dbReference type="ARBA" id="ARBA00023125"/>
    </source>
</evidence>
<dbReference type="EMBL" id="QHHQ01000001">
    <property type="protein sequence ID" value="RAI04576.1"/>
    <property type="molecule type" value="Genomic_DNA"/>
</dbReference>
<dbReference type="PROSITE" id="PS50937">
    <property type="entry name" value="HTH_MERR_2"/>
    <property type="match status" value="1"/>
</dbReference>
<dbReference type="OrthoDB" id="9802944at2"/>
<proteinExistence type="predicted"/>
<sequence>MYSIGDLAREAGIKVQTVRYYEQIGILPEGERTSGNQRRYDEAARRRLNFIRHARELGFPLDAIRELLALADQPDTPCDRADAIARRQLDAVDRRIARLVSLRAELSRMIDDCSAGPIAECRIIETLGDHSLCLTDHSAGANGESAPL</sequence>
<dbReference type="SUPFAM" id="SSF46955">
    <property type="entry name" value="Putative DNA-binding domain"/>
    <property type="match status" value="1"/>
</dbReference>
<protein>
    <submittedName>
        <fullName evidence="6">MerR family transcriptional regulator</fullName>
    </submittedName>
</protein>
<dbReference type="CDD" id="cd04785">
    <property type="entry name" value="HTH_CadR-PbrR-like"/>
    <property type="match status" value="1"/>
</dbReference>
<evidence type="ECO:0000313" key="7">
    <source>
        <dbReference type="Proteomes" id="UP000249590"/>
    </source>
</evidence>
<dbReference type="PANTHER" id="PTHR30204">
    <property type="entry name" value="REDOX-CYCLING DRUG-SENSING TRANSCRIPTIONAL ACTIVATOR SOXR"/>
    <property type="match status" value="1"/>
</dbReference>
<name>A0A8B2P347_9HYPH</name>
<keyword evidence="4" id="KW-0804">Transcription</keyword>
<comment type="caution">
    <text evidence="6">The sequence shown here is derived from an EMBL/GenBank/DDBJ whole genome shotgun (WGS) entry which is preliminary data.</text>
</comment>